<dbReference type="SUPFAM" id="SSF53335">
    <property type="entry name" value="S-adenosyl-L-methionine-dependent methyltransferases"/>
    <property type="match status" value="1"/>
</dbReference>
<comment type="caution">
    <text evidence="5">The sequence shown here is derived from an EMBL/GenBank/DDBJ whole genome shotgun (WGS) entry which is preliminary data.</text>
</comment>
<evidence type="ECO:0000259" key="4">
    <source>
        <dbReference type="Pfam" id="PF01555"/>
    </source>
</evidence>
<evidence type="ECO:0000313" key="5">
    <source>
        <dbReference type="EMBL" id="MPL90687.1"/>
    </source>
</evidence>
<dbReference type="GO" id="GO:0032259">
    <property type="term" value="P:methylation"/>
    <property type="evidence" value="ECO:0007669"/>
    <property type="project" value="UniProtKB-KW"/>
</dbReference>
<dbReference type="GO" id="GO:0003677">
    <property type="term" value="F:DNA binding"/>
    <property type="evidence" value="ECO:0007669"/>
    <property type="project" value="InterPro"/>
</dbReference>
<evidence type="ECO:0000256" key="2">
    <source>
        <dbReference type="ARBA" id="ARBA00022679"/>
    </source>
</evidence>
<dbReference type="Gene3D" id="3.40.50.150">
    <property type="entry name" value="Vaccinia Virus protein VP39"/>
    <property type="match status" value="1"/>
</dbReference>
<dbReference type="EMBL" id="VSSQ01000310">
    <property type="protein sequence ID" value="MPL90687.1"/>
    <property type="molecule type" value="Genomic_DNA"/>
</dbReference>
<sequence length="277" mass="30889">MEGQIGREETPQKYVVRLTDVFSEVRRVLRPDGTLFLNISDTYAGKGNQGESLDPKYPNGRTGQSVAINRTVEGCKSKDMIGIPWMLAFSLRSAGWYLRNDIIWMKQNPMPESVKDRCARCYEHVFLLAKSPKYYFDHMAIAEPIAPATYERLKRGMKGGNKYGKAIPGQPQAQNINKPREPGTITDAMISPVRNRRDVWTINTVPFSGGHYAVFPPKLAETCILAGCPEGGIVLDPFMGSGTTGLVAKRLDRNFVGIELNPEFSRMAIERIEGDSV</sequence>
<keyword evidence="2" id="KW-0808">Transferase</keyword>
<protein>
    <recommendedName>
        <fullName evidence="4">DNA methylase N-4/N-6 domain-containing protein</fullName>
    </recommendedName>
</protein>
<dbReference type="GO" id="GO:0008170">
    <property type="term" value="F:N-methyltransferase activity"/>
    <property type="evidence" value="ECO:0007669"/>
    <property type="project" value="InterPro"/>
</dbReference>
<evidence type="ECO:0000256" key="3">
    <source>
        <dbReference type="SAM" id="MobiDB-lite"/>
    </source>
</evidence>
<accession>A0A644VHH6</accession>
<dbReference type="PRINTS" id="PR00508">
    <property type="entry name" value="S21N4MTFRASE"/>
</dbReference>
<reference evidence="5" key="1">
    <citation type="submission" date="2019-08" db="EMBL/GenBank/DDBJ databases">
        <authorList>
            <person name="Kucharzyk K."/>
            <person name="Murdoch R.W."/>
            <person name="Higgins S."/>
            <person name="Loffler F."/>
        </authorList>
    </citation>
    <scope>NUCLEOTIDE SEQUENCE</scope>
</reference>
<dbReference type="AlphaFoldDB" id="A0A644VHH6"/>
<dbReference type="InterPro" id="IPR002941">
    <property type="entry name" value="DNA_methylase_N4/N6"/>
</dbReference>
<dbReference type="Pfam" id="PF01555">
    <property type="entry name" value="N6_N4_Mtase"/>
    <property type="match status" value="1"/>
</dbReference>
<organism evidence="5">
    <name type="scientific">bioreactor metagenome</name>
    <dbReference type="NCBI Taxonomy" id="1076179"/>
    <lineage>
        <taxon>unclassified sequences</taxon>
        <taxon>metagenomes</taxon>
        <taxon>ecological metagenomes</taxon>
    </lineage>
</organism>
<gene>
    <name evidence="5" type="ORF">SDC9_36742</name>
</gene>
<feature type="region of interest" description="Disordered" evidence="3">
    <location>
        <begin position="165"/>
        <end position="186"/>
    </location>
</feature>
<evidence type="ECO:0000256" key="1">
    <source>
        <dbReference type="ARBA" id="ARBA00022603"/>
    </source>
</evidence>
<name>A0A644VHH6_9ZZZZ</name>
<proteinExistence type="predicted"/>
<dbReference type="InterPro" id="IPR029063">
    <property type="entry name" value="SAM-dependent_MTases_sf"/>
</dbReference>
<dbReference type="InterPro" id="IPR001091">
    <property type="entry name" value="RM_Methyltransferase"/>
</dbReference>
<feature type="domain" description="DNA methylase N-4/N-6" evidence="4">
    <location>
        <begin position="3"/>
        <end position="269"/>
    </location>
</feature>
<keyword evidence="1" id="KW-0489">Methyltransferase</keyword>